<accession>A0ABT8APE9</accession>
<evidence type="ECO:0000313" key="2">
    <source>
        <dbReference type="Proteomes" id="UP001244297"/>
    </source>
</evidence>
<organism evidence="1 2">
    <name type="scientific">Methylobacterium longum</name>
    <dbReference type="NCBI Taxonomy" id="767694"/>
    <lineage>
        <taxon>Bacteria</taxon>
        <taxon>Pseudomonadati</taxon>
        <taxon>Pseudomonadota</taxon>
        <taxon>Alphaproteobacteria</taxon>
        <taxon>Hyphomicrobiales</taxon>
        <taxon>Methylobacteriaceae</taxon>
        <taxon>Methylobacterium</taxon>
    </lineage>
</organism>
<dbReference type="EMBL" id="JAUFPT010000040">
    <property type="protein sequence ID" value="MDN3571587.1"/>
    <property type="molecule type" value="Genomic_DNA"/>
</dbReference>
<comment type="caution">
    <text evidence="1">The sequence shown here is derived from an EMBL/GenBank/DDBJ whole genome shotgun (WGS) entry which is preliminary data.</text>
</comment>
<keyword evidence="2" id="KW-1185">Reference proteome</keyword>
<dbReference type="Proteomes" id="UP001244297">
    <property type="component" value="Unassembled WGS sequence"/>
</dbReference>
<name>A0ABT8APE9_9HYPH</name>
<reference evidence="2" key="1">
    <citation type="journal article" date="2019" name="Int. J. Syst. Evol. Microbiol.">
        <title>The Global Catalogue of Microorganisms (GCM) 10K type strain sequencing project: providing services to taxonomists for standard genome sequencing and annotation.</title>
        <authorList>
            <consortium name="The Broad Institute Genomics Platform"/>
            <consortium name="The Broad Institute Genome Sequencing Center for Infectious Disease"/>
            <person name="Wu L."/>
            <person name="Ma J."/>
        </authorList>
    </citation>
    <scope>NUCLEOTIDE SEQUENCE [LARGE SCALE GENOMIC DNA]</scope>
    <source>
        <strain evidence="2">CECT 7806</strain>
    </source>
</reference>
<protein>
    <submittedName>
        <fullName evidence="1">Uncharacterized protein</fullName>
    </submittedName>
</protein>
<dbReference type="RefSeq" id="WP_290355835.1">
    <property type="nucleotide sequence ID" value="NZ_JAUFPT010000040.1"/>
</dbReference>
<evidence type="ECO:0000313" key="1">
    <source>
        <dbReference type="EMBL" id="MDN3571587.1"/>
    </source>
</evidence>
<gene>
    <name evidence="1" type="ORF">QWZ18_13255</name>
</gene>
<proteinExistence type="predicted"/>
<sequence>MSDPEQINLYCQEASNIIAHAEAVAQSLRQNGACEGHNLMAAQCIVALKHLGQILEKRRRHVTFDAVPHTGDPPAPINRHWLFALSLRPRGKARASEART</sequence>